<dbReference type="InterPro" id="IPR050272">
    <property type="entry name" value="Isochorismatase-like_hydrls"/>
</dbReference>
<evidence type="ECO:0000256" key="1">
    <source>
        <dbReference type="ARBA" id="ARBA00022801"/>
    </source>
</evidence>
<dbReference type="AlphaFoldDB" id="A0AA97GU71"/>
<sequence>MPDYLDPHWSTSALVVIDVQYDFVDAVAGTRDVLPALVHLTHAFRAAGRPIVHVVRSYVAGESDVDVVRRASIEAGDAAAQPGTVGAQIPVELLPGAVELDWDLLRSGAPQSVGPEERVLYKPRWSAFHRTRMDDVLRVAGVDTVVVAGCNLPNCPRASLFDASERDYRTVVVADATSQVTADRLADLELIGVRVRRVDDVVQGLS</sequence>
<dbReference type="InterPro" id="IPR000868">
    <property type="entry name" value="Isochorismatase-like_dom"/>
</dbReference>
<dbReference type="CDD" id="cd00431">
    <property type="entry name" value="cysteine_hydrolases"/>
    <property type="match status" value="1"/>
</dbReference>
<accession>A0AA97GU71</accession>
<reference evidence="3" key="1">
    <citation type="submission" date="2023-06" db="EMBL/GenBank/DDBJ databases">
        <title>Gordonia sp. nov. and Pseudochrobactrum sp. nov., two species isolated from the burying beetle Nicrophorus vespilloides.</title>
        <authorList>
            <person name="Poehlein A."/>
            <person name="Guzman J."/>
            <person name="Daniel R."/>
            <person name="Vilcinskas A."/>
        </authorList>
    </citation>
    <scope>NUCLEOTIDE SEQUENCE</scope>
    <source>
        <strain evidence="3">MP11Mi</strain>
    </source>
</reference>
<evidence type="ECO:0000313" key="3">
    <source>
        <dbReference type="EMBL" id="WOC12431.1"/>
    </source>
</evidence>
<feature type="domain" description="Isochorismatase-like" evidence="2">
    <location>
        <begin position="12"/>
        <end position="184"/>
    </location>
</feature>
<protein>
    <submittedName>
        <fullName evidence="3">Peroxyureidoacrylate/ureidoacrylate amidohydrolase RutB</fullName>
        <ecNumber evidence="3">3.5.1.110</ecNumber>
    </submittedName>
</protein>
<evidence type="ECO:0000259" key="2">
    <source>
        <dbReference type="Pfam" id="PF00857"/>
    </source>
</evidence>
<dbReference type="PANTHER" id="PTHR43540">
    <property type="entry name" value="PEROXYUREIDOACRYLATE/UREIDOACRYLATE AMIDOHYDROLASE-RELATED"/>
    <property type="match status" value="1"/>
</dbReference>
<dbReference type="GO" id="GO:0016787">
    <property type="term" value="F:hydrolase activity"/>
    <property type="evidence" value="ECO:0007669"/>
    <property type="project" value="UniProtKB-KW"/>
</dbReference>
<dbReference type="EMBL" id="CP128986">
    <property type="protein sequence ID" value="WOC12431.1"/>
    <property type="molecule type" value="Genomic_DNA"/>
</dbReference>
<keyword evidence="1 3" id="KW-0378">Hydrolase</keyword>
<organism evidence="3">
    <name type="scientific">Gordonia sp. MP11Mi</name>
    <dbReference type="NCBI Taxonomy" id="3022769"/>
    <lineage>
        <taxon>Bacteria</taxon>
        <taxon>Bacillati</taxon>
        <taxon>Actinomycetota</taxon>
        <taxon>Actinomycetes</taxon>
        <taxon>Mycobacteriales</taxon>
        <taxon>Gordoniaceae</taxon>
        <taxon>Gordonia</taxon>
    </lineage>
</organism>
<name>A0AA97GU71_9ACTN</name>
<gene>
    <name evidence="3" type="primary">rutB</name>
    <name evidence="3" type="ORF">MP11Mi_15170</name>
</gene>
<dbReference type="PANTHER" id="PTHR43540:SF6">
    <property type="entry name" value="ISOCHORISMATASE-LIKE DOMAIN-CONTAINING PROTEIN"/>
    <property type="match status" value="1"/>
</dbReference>
<dbReference type="SUPFAM" id="SSF52499">
    <property type="entry name" value="Isochorismatase-like hydrolases"/>
    <property type="match status" value="1"/>
</dbReference>
<dbReference type="InterPro" id="IPR036380">
    <property type="entry name" value="Isochorismatase-like_sf"/>
</dbReference>
<dbReference type="Pfam" id="PF00857">
    <property type="entry name" value="Isochorismatase"/>
    <property type="match status" value="1"/>
</dbReference>
<proteinExistence type="predicted"/>
<dbReference type="EC" id="3.5.1.110" evidence="3"/>
<dbReference type="RefSeq" id="WP_420041663.1">
    <property type="nucleotide sequence ID" value="NZ_CP128986.1"/>
</dbReference>
<dbReference type="Gene3D" id="3.40.50.850">
    <property type="entry name" value="Isochorismatase-like"/>
    <property type="match status" value="1"/>
</dbReference>